<dbReference type="EMBL" id="JWHL01000002">
    <property type="protein sequence ID" value="MBR1368314.1"/>
    <property type="molecule type" value="Genomic_DNA"/>
</dbReference>
<sequence length="142" mass="15499">MFHKLLVAIDGSEISMNVLEQAIDMARGWKAELHAVYIIETGLISSVPMDNTWEVIYSLLEQEGERLLDTAEKKAQDAGISLKKHLLSGHAGNEIINTAEAEGVDLIIVGSRGKSQIDRLLIGSVSAHVVKYSTISTMVVRV</sequence>
<dbReference type="RefSeq" id="WP_211529926.1">
    <property type="nucleotide sequence ID" value="NZ_JWHL01000002.1"/>
</dbReference>
<dbReference type="AlphaFoldDB" id="A0A8J7W4U8"/>
<dbReference type="CDD" id="cd00293">
    <property type="entry name" value="USP-like"/>
    <property type="match status" value="1"/>
</dbReference>
<reference evidence="3" key="1">
    <citation type="submission" date="2014-12" db="EMBL/GenBank/DDBJ databases">
        <authorList>
            <person name="Huang H.-H."/>
            <person name="Chen S.-C."/>
            <person name="Lai M.-C."/>
        </authorList>
    </citation>
    <scope>NUCLEOTIDE SEQUENCE</scope>
    <source>
        <strain evidence="3">K1F9705b</strain>
    </source>
</reference>
<feature type="domain" description="UspA" evidence="2">
    <location>
        <begin position="1"/>
        <end position="141"/>
    </location>
</feature>
<gene>
    <name evidence="3" type="ORF">RJ53_01895</name>
</gene>
<dbReference type="InterPro" id="IPR006015">
    <property type="entry name" value="Universal_stress_UspA"/>
</dbReference>
<dbReference type="PANTHER" id="PTHR46268">
    <property type="entry name" value="STRESS RESPONSE PROTEIN NHAX"/>
    <property type="match status" value="1"/>
</dbReference>
<protein>
    <submittedName>
        <fullName evidence="3">Universal stress protein UspA</fullName>
    </submittedName>
</protein>
<organism evidence="3 4">
    <name type="scientific">Methanocalculus chunghsingensis</name>
    <dbReference type="NCBI Taxonomy" id="156457"/>
    <lineage>
        <taxon>Archaea</taxon>
        <taxon>Methanobacteriati</taxon>
        <taxon>Methanobacteriota</taxon>
        <taxon>Stenosarchaea group</taxon>
        <taxon>Methanomicrobia</taxon>
        <taxon>Methanomicrobiales</taxon>
        <taxon>Methanocalculaceae</taxon>
        <taxon>Methanocalculus</taxon>
    </lineage>
</organism>
<dbReference type="PRINTS" id="PR01438">
    <property type="entry name" value="UNVRSLSTRESS"/>
</dbReference>
<dbReference type="PANTHER" id="PTHR46268:SF6">
    <property type="entry name" value="UNIVERSAL STRESS PROTEIN UP12"/>
    <property type="match status" value="1"/>
</dbReference>
<proteinExistence type="inferred from homology"/>
<dbReference type="Gene3D" id="3.40.50.620">
    <property type="entry name" value="HUPs"/>
    <property type="match status" value="1"/>
</dbReference>
<name>A0A8J7W4U8_9EURY</name>
<evidence type="ECO:0000259" key="2">
    <source>
        <dbReference type="Pfam" id="PF00582"/>
    </source>
</evidence>
<evidence type="ECO:0000256" key="1">
    <source>
        <dbReference type="ARBA" id="ARBA00008791"/>
    </source>
</evidence>
<comment type="similarity">
    <text evidence="1">Belongs to the universal stress protein A family.</text>
</comment>
<dbReference type="OrthoDB" id="105697at2157"/>
<evidence type="ECO:0000313" key="4">
    <source>
        <dbReference type="Proteomes" id="UP000730161"/>
    </source>
</evidence>
<dbReference type="InterPro" id="IPR014729">
    <property type="entry name" value="Rossmann-like_a/b/a_fold"/>
</dbReference>
<dbReference type="SUPFAM" id="SSF52402">
    <property type="entry name" value="Adenine nucleotide alpha hydrolases-like"/>
    <property type="match status" value="1"/>
</dbReference>
<dbReference type="Pfam" id="PF00582">
    <property type="entry name" value="Usp"/>
    <property type="match status" value="1"/>
</dbReference>
<keyword evidence="4" id="KW-1185">Reference proteome</keyword>
<comment type="caution">
    <text evidence="3">The sequence shown here is derived from an EMBL/GenBank/DDBJ whole genome shotgun (WGS) entry which is preliminary data.</text>
</comment>
<evidence type="ECO:0000313" key="3">
    <source>
        <dbReference type="EMBL" id="MBR1368314.1"/>
    </source>
</evidence>
<dbReference type="Proteomes" id="UP000730161">
    <property type="component" value="Unassembled WGS sequence"/>
</dbReference>
<dbReference type="InterPro" id="IPR006016">
    <property type="entry name" value="UspA"/>
</dbReference>
<accession>A0A8J7W4U8</accession>